<evidence type="ECO:0000313" key="2">
    <source>
        <dbReference type="Proteomes" id="UP000242696"/>
    </source>
</evidence>
<sequence>MDGYWDFPFFFTFFEREMPSTTERRLARSARRRVTFYDRLYQRPDAPPRGSEPAGLLTVPGPEKLNLWTETPTRISLLNPPPAVTMMFQRYAARANVKRTLYPGWEFCGEPRFQASGYMDPNVQQLGYAVGVGSQEIMGAGRSILMANTLTSFCPRYTLYALEGRRFEAPEYELHTVLFQYGDRPLGPSIETWLRSLTEMERECVVIYRWTESSTPRATCLRILKDWALNTQGRLPRRFLGEFKKLIKEDVEGTGSVVTGEMTSAQQTGFSFRVQLPEEIPETFEVVLEHPAGELGRLRVIV</sequence>
<evidence type="ECO:0000313" key="1">
    <source>
        <dbReference type="EMBL" id="AUG72274.1"/>
    </source>
</evidence>
<protein>
    <submittedName>
        <fullName evidence="1">ORF18b</fullName>
    </submittedName>
</protein>
<dbReference type="Proteomes" id="UP000242696">
    <property type="component" value="Segment"/>
</dbReference>
<dbReference type="RefSeq" id="YP_009447845.1">
    <property type="nucleotide sequence ID" value="NC_036579.1"/>
</dbReference>
<organism evidence="1">
    <name type="scientific">black bullhead herpesvirus</name>
    <dbReference type="NCBI Taxonomy" id="508441"/>
    <lineage>
        <taxon>Viruses</taxon>
        <taxon>Duplodnaviria</taxon>
        <taxon>Heunggongvirae</taxon>
        <taxon>Peploviricota</taxon>
        <taxon>Herviviricetes</taxon>
        <taxon>Herpesvirales</taxon>
        <taxon>Alloherpesviridae</taxon>
        <taxon>Ictavirus</taxon>
        <taxon>Ictavirus ictaluridallo2</taxon>
    </lineage>
</organism>
<reference evidence="1" key="1">
    <citation type="journal article" date="2018" name="Arch. Virol.">
        <title>Complete genome sequence and analysis of ictalurid herpesvirus 2.</title>
        <authorList>
            <person name="Borzak R."/>
            <person name="Haluk T."/>
            <person name="Bartha D."/>
            <person name="Doszpoly A."/>
        </authorList>
    </citation>
    <scope>NUCLEOTIDE SEQUENCE</scope>
    <source>
        <strain evidence="1">760/94</strain>
    </source>
</reference>
<dbReference type="EMBL" id="MG271984">
    <property type="protein sequence ID" value="AUG72274.1"/>
    <property type="molecule type" value="Genomic_DNA"/>
</dbReference>
<proteinExistence type="predicted"/>
<keyword evidence="2" id="KW-1185">Reference proteome</keyword>
<accession>A0A2H5AJG0</accession>
<name>A0A2H5AJG0_9VIRU</name>
<dbReference type="KEGG" id="vg:35414665"/>
<dbReference type="GeneID" id="35414665"/>